<protein>
    <recommendedName>
        <fullName evidence="1">Tautomerase cis-CaaD-like domain-containing protein</fullName>
    </recommendedName>
</protein>
<dbReference type="InterPro" id="IPR014347">
    <property type="entry name" value="Tautomerase/MIF_sf"/>
</dbReference>
<evidence type="ECO:0000313" key="2">
    <source>
        <dbReference type="EMBL" id="OXR41375.1"/>
    </source>
</evidence>
<dbReference type="AlphaFoldDB" id="A0A231GXT1"/>
<dbReference type="SUPFAM" id="SSF55331">
    <property type="entry name" value="Tautomerase/MIF"/>
    <property type="match status" value="1"/>
</dbReference>
<proteinExistence type="predicted"/>
<name>A0A231GXT1_9NOCA</name>
<dbReference type="RefSeq" id="WP_039780444.1">
    <property type="nucleotide sequence ID" value="NZ_JAAXOR010000004.1"/>
</dbReference>
<keyword evidence="3" id="KW-1185">Reference proteome</keyword>
<dbReference type="Gene3D" id="3.30.429.10">
    <property type="entry name" value="Macrophage Migration Inhibitory Factor"/>
    <property type="match status" value="1"/>
</dbReference>
<reference evidence="2 3" key="1">
    <citation type="submission" date="2017-07" db="EMBL/GenBank/DDBJ databases">
        <title>First draft Genome Sequence of Nocardia cerradoensis isolated from human infection.</title>
        <authorList>
            <person name="Carrasco G."/>
        </authorList>
    </citation>
    <scope>NUCLEOTIDE SEQUENCE [LARGE SCALE GENOMIC DNA]</scope>
    <source>
        <strain evidence="2 3">CNM20130759</strain>
    </source>
</reference>
<sequence>MPLWHVYHPANTYSDQDKADFARDVTTLYTGFGLPAFYVVVLFEEVEQTSFFVGGKPSADTVRVVVEHLARHLDDPDMRKRSTQRLNAVMEPYTGARGLHWEFHTYESPRDLWMIAGLFPPEAGSEAEKAWARAGEPSPYS</sequence>
<dbReference type="Proteomes" id="UP000215506">
    <property type="component" value="Unassembled WGS sequence"/>
</dbReference>
<dbReference type="EMBL" id="NGAF01000020">
    <property type="protein sequence ID" value="OXR41375.1"/>
    <property type="molecule type" value="Genomic_DNA"/>
</dbReference>
<comment type="caution">
    <text evidence="2">The sequence shown here is derived from an EMBL/GenBank/DDBJ whole genome shotgun (WGS) entry which is preliminary data.</text>
</comment>
<evidence type="ECO:0000313" key="3">
    <source>
        <dbReference type="Proteomes" id="UP000215506"/>
    </source>
</evidence>
<evidence type="ECO:0000259" key="1">
    <source>
        <dbReference type="Pfam" id="PF14832"/>
    </source>
</evidence>
<dbReference type="InterPro" id="IPR028116">
    <property type="entry name" value="Cis-CaaD-like"/>
</dbReference>
<accession>A0A231GXT1</accession>
<gene>
    <name evidence="2" type="ORF">B7C42_06518</name>
</gene>
<dbReference type="Pfam" id="PF14832">
    <property type="entry name" value="Tautomerase_3"/>
    <property type="match status" value="1"/>
</dbReference>
<feature type="domain" description="Tautomerase cis-CaaD-like" evidence="1">
    <location>
        <begin position="1"/>
        <end position="134"/>
    </location>
</feature>
<organism evidence="2 3">
    <name type="scientific">Nocardia cerradoensis</name>
    <dbReference type="NCBI Taxonomy" id="85688"/>
    <lineage>
        <taxon>Bacteria</taxon>
        <taxon>Bacillati</taxon>
        <taxon>Actinomycetota</taxon>
        <taxon>Actinomycetes</taxon>
        <taxon>Mycobacteriales</taxon>
        <taxon>Nocardiaceae</taxon>
        <taxon>Nocardia</taxon>
    </lineage>
</organism>